<comment type="caution">
    <text evidence="2">The sequence shown here is derived from an EMBL/GenBank/DDBJ whole genome shotgun (WGS) entry which is preliminary data.</text>
</comment>
<evidence type="ECO:0000313" key="3">
    <source>
        <dbReference type="EMBL" id="KAE9002827.1"/>
    </source>
</evidence>
<dbReference type="Proteomes" id="UP000434957">
    <property type="component" value="Unassembled WGS sequence"/>
</dbReference>
<dbReference type="Proteomes" id="UP000435112">
    <property type="component" value="Unassembled WGS sequence"/>
</dbReference>
<evidence type="ECO:0000313" key="7">
    <source>
        <dbReference type="Proteomes" id="UP000435112"/>
    </source>
</evidence>
<keyword evidence="6" id="KW-1185">Reference proteome</keyword>
<proteinExistence type="predicted"/>
<dbReference type="EMBL" id="QXFV01001571">
    <property type="protein sequence ID" value="KAE9002827.1"/>
    <property type="molecule type" value="Genomic_DNA"/>
</dbReference>
<name>A0A6A3JK35_9STRA</name>
<evidence type="ECO:0000313" key="2">
    <source>
        <dbReference type="EMBL" id="KAE8995300.1"/>
    </source>
</evidence>
<dbReference type="EMBL" id="QXFT01002742">
    <property type="protein sequence ID" value="KAE9293772.1"/>
    <property type="molecule type" value="Genomic_DNA"/>
</dbReference>
<protein>
    <submittedName>
        <fullName evidence="2">Uncharacterized protein</fullName>
    </submittedName>
</protein>
<organism evidence="2 7">
    <name type="scientific">Phytophthora rubi</name>
    <dbReference type="NCBI Taxonomy" id="129364"/>
    <lineage>
        <taxon>Eukaryota</taxon>
        <taxon>Sar</taxon>
        <taxon>Stramenopiles</taxon>
        <taxon>Oomycota</taxon>
        <taxon>Peronosporomycetes</taxon>
        <taxon>Peronosporales</taxon>
        <taxon>Peronosporaceae</taxon>
        <taxon>Phytophthora</taxon>
    </lineage>
</organism>
<dbReference type="EMBL" id="QXFU01001799">
    <property type="protein sequence ID" value="KAE8995300.1"/>
    <property type="molecule type" value="Genomic_DNA"/>
</dbReference>
<gene>
    <name evidence="3" type="ORF">PR001_g18143</name>
    <name evidence="2" type="ORF">PR002_g19658</name>
    <name evidence="4" type="ORF">PR003_g24424</name>
</gene>
<dbReference type="Proteomes" id="UP000429607">
    <property type="component" value="Unassembled WGS sequence"/>
</dbReference>
<feature type="signal peptide" evidence="1">
    <location>
        <begin position="1"/>
        <end position="27"/>
    </location>
</feature>
<keyword evidence="1" id="KW-0732">Signal</keyword>
<reference evidence="5 7" key="1">
    <citation type="submission" date="2018-09" db="EMBL/GenBank/DDBJ databases">
        <title>Genomic investigation of the strawberry pathogen Phytophthora fragariae indicates pathogenicity is determined by transcriptional variation in three key races.</title>
        <authorList>
            <person name="Adams T.M."/>
            <person name="Armitage A.D."/>
            <person name="Sobczyk M.K."/>
            <person name="Bates H.J."/>
            <person name="Dunwell J.M."/>
            <person name="Nellist C.F."/>
            <person name="Harrison R.J."/>
        </authorList>
    </citation>
    <scope>NUCLEOTIDE SEQUENCE [LARGE SCALE GENOMIC DNA]</scope>
    <source>
        <strain evidence="3 5">SCRP249</strain>
        <strain evidence="2 7">SCRP324</strain>
        <strain evidence="4 6">SCRP333</strain>
    </source>
</reference>
<evidence type="ECO:0000313" key="6">
    <source>
        <dbReference type="Proteomes" id="UP000434957"/>
    </source>
</evidence>
<accession>A0A6A3JK35</accession>
<evidence type="ECO:0000313" key="5">
    <source>
        <dbReference type="Proteomes" id="UP000429607"/>
    </source>
</evidence>
<dbReference type="AlphaFoldDB" id="A0A6A3JK35"/>
<evidence type="ECO:0000256" key="1">
    <source>
        <dbReference type="SAM" id="SignalP"/>
    </source>
</evidence>
<sequence length="51" mass="5618">MSPRSPTFGVLLCYYAVLTGLTMQSNCYTVRCVRRSCSDGICCSWIRGCAS</sequence>
<evidence type="ECO:0000313" key="4">
    <source>
        <dbReference type="EMBL" id="KAE9293772.1"/>
    </source>
</evidence>
<feature type="chain" id="PRO_5036164691" evidence="1">
    <location>
        <begin position="28"/>
        <end position="51"/>
    </location>
</feature>